<dbReference type="RefSeq" id="WP_327138740.1">
    <property type="nucleotide sequence ID" value="NZ_CP139960.1"/>
</dbReference>
<evidence type="ECO:0000256" key="3">
    <source>
        <dbReference type="ARBA" id="ARBA00022475"/>
    </source>
</evidence>
<dbReference type="InterPro" id="IPR044669">
    <property type="entry name" value="YneE/VCCN1/2-like"/>
</dbReference>
<evidence type="ECO:0000256" key="1">
    <source>
        <dbReference type="ARBA" id="ARBA00004651"/>
    </source>
</evidence>
<name>A0ABZ0WAE5_9BACT</name>
<feature type="transmembrane region" description="Helical" evidence="9">
    <location>
        <begin position="208"/>
        <end position="225"/>
    </location>
</feature>
<comment type="similarity">
    <text evidence="8">Belongs to the anion channel-forming bestrophin (TC 1.A.46) family.</text>
</comment>
<dbReference type="PANTHER" id="PTHR33281">
    <property type="entry name" value="UPF0187 PROTEIN YNEE"/>
    <property type="match status" value="1"/>
</dbReference>
<dbReference type="PANTHER" id="PTHR33281:SF19">
    <property type="entry name" value="VOLTAGE-DEPENDENT ANION CHANNEL-FORMING PROTEIN YNEE"/>
    <property type="match status" value="1"/>
</dbReference>
<evidence type="ECO:0000256" key="6">
    <source>
        <dbReference type="ARBA" id="ARBA00023065"/>
    </source>
</evidence>
<sequence length="301" mass="34833">MIITNNYSMLLNKQISIPYFLRQIKYEILAISVFAILVGWLDHFRLLKELTFPIAIPSIVGTAVSLLLAFRIAQSYERWWEARIVWGAIVNDSRTLIREVQLFIKDDNEKEITAFAHRQVIWNYALGESLRQLPFSDRVQSYINSNNIMADNIPNALLDQHTAQIKRWYDEGRISEFRQVQLDTTIARLCDSMGKCERIKKTVFPRSYSMLLHTLIFAFTFILPFGLSDNFIVPEILLSIALPVMFIAIEKTAIIMQDPFENTPVDTPMTALATTTEINIKQMIGDPNLPVREENNTYYQM</sequence>
<evidence type="ECO:0000313" key="10">
    <source>
        <dbReference type="EMBL" id="WQD40161.1"/>
    </source>
</evidence>
<feature type="transmembrane region" description="Helical" evidence="9">
    <location>
        <begin position="26"/>
        <end position="44"/>
    </location>
</feature>
<gene>
    <name evidence="10" type="ORF">U0035_08395</name>
</gene>
<evidence type="ECO:0000256" key="5">
    <source>
        <dbReference type="ARBA" id="ARBA00022989"/>
    </source>
</evidence>
<evidence type="ECO:0000256" key="9">
    <source>
        <dbReference type="SAM" id="Phobius"/>
    </source>
</evidence>
<reference evidence="10 11" key="1">
    <citation type="submission" date="2023-12" db="EMBL/GenBank/DDBJ databases">
        <title>Genome sequencing and assembly of bacterial species from a model synthetic community.</title>
        <authorList>
            <person name="Hogle S.L."/>
        </authorList>
    </citation>
    <scope>NUCLEOTIDE SEQUENCE [LARGE SCALE GENOMIC DNA]</scope>
    <source>
        <strain evidence="10 11">HAMBI_3031</strain>
    </source>
</reference>
<proteinExistence type="inferred from homology"/>
<keyword evidence="11" id="KW-1185">Reference proteome</keyword>
<dbReference type="EMBL" id="CP139960">
    <property type="protein sequence ID" value="WQD40161.1"/>
    <property type="molecule type" value="Genomic_DNA"/>
</dbReference>
<keyword evidence="3" id="KW-1003">Cell membrane</keyword>
<evidence type="ECO:0000313" key="11">
    <source>
        <dbReference type="Proteomes" id="UP001325680"/>
    </source>
</evidence>
<keyword evidence="2" id="KW-0813">Transport</keyword>
<protein>
    <submittedName>
        <fullName evidence="10">Bestrophin family ion channel</fullName>
    </submittedName>
</protein>
<organism evidence="10 11">
    <name type="scientific">Niabella yanshanensis</name>
    <dbReference type="NCBI Taxonomy" id="577386"/>
    <lineage>
        <taxon>Bacteria</taxon>
        <taxon>Pseudomonadati</taxon>
        <taxon>Bacteroidota</taxon>
        <taxon>Chitinophagia</taxon>
        <taxon>Chitinophagales</taxon>
        <taxon>Chitinophagaceae</taxon>
        <taxon>Niabella</taxon>
    </lineage>
</organism>
<evidence type="ECO:0000256" key="4">
    <source>
        <dbReference type="ARBA" id="ARBA00022692"/>
    </source>
</evidence>
<keyword evidence="4 9" id="KW-0812">Transmembrane</keyword>
<keyword evidence="6" id="KW-0406">Ion transport</keyword>
<evidence type="ECO:0000256" key="8">
    <source>
        <dbReference type="ARBA" id="ARBA00034708"/>
    </source>
</evidence>
<dbReference type="Proteomes" id="UP001325680">
    <property type="component" value="Chromosome"/>
</dbReference>
<feature type="transmembrane region" description="Helical" evidence="9">
    <location>
        <begin position="231"/>
        <end position="249"/>
    </location>
</feature>
<evidence type="ECO:0000256" key="2">
    <source>
        <dbReference type="ARBA" id="ARBA00022448"/>
    </source>
</evidence>
<keyword evidence="7 9" id="KW-0472">Membrane</keyword>
<comment type="subcellular location">
    <subcellularLocation>
        <location evidence="1">Cell membrane</location>
        <topology evidence="1">Multi-pass membrane protein</topology>
    </subcellularLocation>
</comment>
<accession>A0ABZ0WAE5</accession>
<feature type="transmembrane region" description="Helical" evidence="9">
    <location>
        <begin position="50"/>
        <end position="70"/>
    </location>
</feature>
<evidence type="ECO:0000256" key="7">
    <source>
        <dbReference type="ARBA" id="ARBA00023136"/>
    </source>
</evidence>
<keyword evidence="5 9" id="KW-1133">Transmembrane helix</keyword>
<dbReference type="Pfam" id="PF25539">
    <property type="entry name" value="Bestrophin_2"/>
    <property type="match status" value="1"/>
</dbReference>